<dbReference type="RefSeq" id="XP_022498086.1">
    <property type="nucleotide sequence ID" value="XM_022645996.1"/>
</dbReference>
<dbReference type="PANTHER" id="PTHR36124:SF4">
    <property type="entry name" value="ER-BOUND OXYGENASE MPAB_MPAB'_RUBBER OXYGENASE CATALYTIC DOMAIN-CONTAINING PROTEIN"/>
    <property type="match status" value="1"/>
</dbReference>
<dbReference type="GeneID" id="34591122"/>
<evidence type="ECO:0000313" key="1">
    <source>
        <dbReference type="EMBL" id="OAL32920.1"/>
    </source>
</evidence>
<reference evidence="1 2" key="1">
    <citation type="submission" date="2016-03" db="EMBL/GenBank/DDBJ databases">
        <title>The draft genome sequence of Fonsecaea nubica causative agent of cutaneous subcutaneous infection in human host.</title>
        <authorList>
            <person name="Costa F."/>
            <person name="Sybren D.H."/>
            <person name="Raittz R.T."/>
            <person name="Weiss V.A."/>
            <person name="Leao A.C."/>
            <person name="Gomes R."/>
            <person name="De Souza E.M."/>
            <person name="Pedrosa F.O."/>
            <person name="Steffens M.B."/>
            <person name="Bombassaro A."/>
            <person name="Tadra-Sfeir M.Z."/>
            <person name="Moreno L.F."/>
            <person name="Najafzadeh M.J."/>
            <person name="Felipe M.S."/>
            <person name="Teixeira M."/>
            <person name="Sun J."/>
            <person name="Xi L."/>
            <person name="Castro M.A."/>
            <person name="Vicente V.A."/>
        </authorList>
    </citation>
    <scope>NUCLEOTIDE SEQUENCE [LARGE SCALE GENOMIC DNA]</scope>
    <source>
        <strain evidence="1 2">CBS 269.64</strain>
    </source>
</reference>
<gene>
    <name evidence="1" type="ORF">AYO20_07711</name>
</gene>
<proteinExistence type="predicted"/>
<accession>A0A178CST8</accession>
<sequence>MSPYFRRLLDGGINDPLEIRSLPFYSIGGAGTHFPTIDKSGHPVLPSNTRLPRRVLGILPAAEPEDDNTSGQDRERYLEIFGYGGQWFDCRDVEGYLKDKGVDLDMSSLYPALNNTSTQTPAPYQQVHTLSGMDSSAKTHQPGGSVHDLLLSTPTPSHPSDEFHISDTTMFGHPDPQTDYFNNSTFQRCPRYSLDVQKFFDRDGLAEIVRWVNDYEWRRLNDVEVCALGVWHKALGEAMEIPYTTLPSCEEGWENGLHFAREMIAWILAYEAKVAINTPNNSAFVNNYFETKADKLPSVVKPWIRQMLAVDIDPTMRRSMGLPEPNLLIASYMRSFSTLRRFFLRYLSLPKAPSKVHRRLAEKPHPGTRL</sequence>
<dbReference type="Proteomes" id="UP000185904">
    <property type="component" value="Unassembled WGS sequence"/>
</dbReference>
<dbReference type="GO" id="GO:0016491">
    <property type="term" value="F:oxidoreductase activity"/>
    <property type="evidence" value="ECO:0007669"/>
    <property type="project" value="InterPro"/>
</dbReference>
<dbReference type="PANTHER" id="PTHR36124">
    <property type="match status" value="1"/>
</dbReference>
<dbReference type="EMBL" id="LVCJ01000055">
    <property type="protein sequence ID" value="OAL32920.1"/>
    <property type="molecule type" value="Genomic_DNA"/>
</dbReference>
<dbReference type="AlphaFoldDB" id="A0A178CST8"/>
<protein>
    <submittedName>
        <fullName evidence="1">Uncharacterized protein</fullName>
    </submittedName>
</protein>
<name>A0A178CST8_9EURO</name>
<dbReference type="InterPro" id="IPR046366">
    <property type="entry name" value="MPAB"/>
</dbReference>
<evidence type="ECO:0000313" key="2">
    <source>
        <dbReference type="Proteomes" id="UP000185904"/>
    </source>
</evidence>
<dbReference type="OrthoDB" id="68328at2759"/>
<keyword evidence="2" id="KW-1185">Reference proteome</keyword>
<comment type="caution">
    <text evidence="1">The sequence shown here is derived from an EMBL/GenBank/DDBJ whole genome shotgun (WGS) entry which is preliminary data.</text>
</comment>
<organism evidence="1 2">
    <name type="scientific">Fonsecaea nubica</name>
    <dbReference type="NCBI Taxonomy" id="856822"/>
    <lineage>
        <taxon>Eukaryota</taxon>
        <taxon>Fungi</taxon>
        <taxon>Dikarya</taxon>
        <taxon>Ascomycota</taxon>
        <taxon>Pezizomycotina</taxon>
        <taxon>Eurotiomycetes</taxon>
        <taxon>Chaetothyriomycetidae</taxon>
        <taxon>Chaetothyriales</taxon>
        <taxon>Herpotrichiellaceae</taxon>
        <taxon>Fonsecaea</taxon>
    </lineage>
</organism>